<feature type="region of interest" description="Disordered" evidence="3">
    <location>
        <begin position="204"/>
        <end position="226"/>
    </location>
</feature>
<dbReference type="AlphaFoldDB" id="A0A835YHV3"/>
<sequence length="545" mass="58416">MARHRQPFKLPDLCTLADELVRGDGPQPVQRVLSAVDQAAATAPPFGVRMLFAQSIVAPLLKQALGTTLTSIPQFAGRLKENTDRRTYDVACTDEGARLVIGSTSAGLQQLREALDEDGGPGLVDPWARYALPLDLAVVARKSLPLLSVFLLHLSGGGAVLSITCLHALADFETLQTFASHFSAAYNALLCSAFPEAYASAENGARAPDSTGKAEAAPANGAPTTRVSADGRAVITPGRVLLRTQPPPDRRSPVFDPARVEALAREELPPGVTRVDGLVVLSTWGWACIILRAIYEIFLRGGGLEARAFYLSPNVLAALKRRANAELVEERAREGPGGVLAGVEWVSSNDALVARLMQLQHAAPIRRPHPTTLLRVADMRPRMEPPLPSGLMGNVTALAVLEGVRPAELSLGRLAGLLRRDLQENVCPQFAQAVWDNQQWATKGSGGPRSSLLETVVHPEPHRNLLAAEGPTLVTSQSAQPQLWQFGPDLPLSLLPLGEVIPNTHVLFTCAKGGMALRMTLHRCVWKQLDDLFPPSQGGLVAMMA</sequence>
<name>A0A835YHV3_9CHLO</name>
<dbReference type="PANTHER" id="PTHR31642:SF310">
    <property type="entry name" value="FATTY ALCOHOL:CAFFEOYL-COA ACYLTRANSFERASE"/>
    <property type="match status" value="1"/>
</dbReference>
<dbReference type="EMBL" id="JAEHOE010000012">
    <property type="protein sequence ID" value="KAG2497929.1"/>
    <property type="molecule type" value="Genomic_DNA"/>
</dbReference>
<gene>
    <name evidence="4" type="ORF">HYH03_004191</name>
</gene>
<dbReference type="OrthoDB" id="545084at2759"/>
<dbReference type="PANTHER" id="PTHR31642">
    <property type="entry name" value="TRICHOTHECENE 3-O-ACETYLTRANSFERASE"/>
    <property type="match status" value="1"/>
</dbReference>
<evidence type="ECO:0000313" key="4">
    <source>
        <dbReference type="EMBL" id="KAG2497929.1"/>
    </source>
</evidence>
<dbReference type="Gene3D" id="3.30.559.10">
    <property type="entry name" value="Chloramphenicol acetyltransferase-like domain"/>
    <property type="match status" value="2"/>
</dbReference>
<evidence type="ECO:0000256" key="3">
    <source>
        <dbReference type="SAM" id="MobiDB-lite"/>
    </source>
</evidence>
<dbReference type="Proteomes" id="UP000612055">
    <property type="component" value="Unassembled WGS sequence"/>
</dbReference>
<evidence type="ECO:0000313" key="5">
    <source>
        <dbReference type="Proteomes" id="UP000612055"/>
    </source>
</evidence>
<protein>
    <submittedName>
        <fullName evidence="4">Uncharacterized protein</fullName>
    </submittedName>
</protein>
<evidence type="ECO:0000256" key="2">
    <source>
        <dbReference type="ARBA" id="ARBA00022679"/>
    </source>
</evidence>
<keyword evidence="2" id="KW-0808">Transferase</keyword>
<dbReference type="Pfam" id="PF02458">
    <property type="entry name" value="Transferase"/>
    <property type="match status" value="1"/>
</dbReference>
<evidence type="ECO:0000256" key="1">
    <source>
        <dbReference type="ARBA" id="ARBA00009861"/>
    </source>
</evidence>
<dbReference type="GO" id="GO:0016747">
    <property type="term" value="F:acyltransferase activity, transferring groups other than amino-acyl groups"/>
    <property type="evidence" value="ECO:0007669"/>
    <property type="project" value="TreeGrafter"/>
</dbReference>
<dbReference type="InterPro" id="IPR023213">
    <property type="entry name" value="CAT-like_dom_sf"/>
</dbReference>
<dbReference type="InterPro" id="IPR050317">
    <property type="entry name" value="Plant_Fungal_Acyltransferase"/>
</dbReference>
<proteinExistence type="inferred from homology"/>
<comment type="caution">
    <text evidence="4">The sequence shown here is derived from an EMBL/GenBank/DDBJ whole genome shotgun (WGS) entry which is preliminary data.</text>
</comment>
<reference evidence="4" key="1">
    <citation type="journal article" date="2020" name="bioRxiv">
        <title>Comparative genomics of Chlamydomonas.</title>
        <authorList>
            <person name="Craig R.J."/>
            <person name="Hasan A.R."/>
            <person name="Ness R.W."/>
            <person name="Keightley P.D."/>
        </authorList>
    </citation>
    <scope>NUCLEOTIDE SEQUENCE</scope>
    <source>
        <strain evidence="4">CCAP 11/70</strain>
    </source>
</reference>
<keyword evidence="5" id="KW-1185">Reference proteome</keyword>
<accession>A0A835YHV3</accession>
<comment type="similarity">
    <text evidence="1">Belongs to the plant acyltransferase family.</text>
</comment>
<organism evidence="4 5">
    <name type="scientific">Edaphochlamys debaryana</name>
    <dbReference type="NCBI Taxonomy" id="47281"/>
    <lineage>
        <taxon>Eukaryota</taxon>
        <taxon>Viridiplantae</taxon>
        <taxon>Chlorophyta</taxon>
        <taxon>core chlorophytes</taxon>
        <taxon>Chlorophyceae</taxon>
        <taxon>CS clade</taxon>
        <taxon>Chlamydomonadales</taxon>
        <taxon>Chlamydomonadales incertae sedis</taxon>
        <taxon>Edaphochlamys</taxon>
    </lineage>
</organism>